<dbReference type="PATRIC" id="fig|401562.4.peg.2852"/>
<protein>
    <submittedName>
        <fullName evidence="2">Uncharacterized protein</fullName>
    </submittedName>
</protein>
<dbReference type="EMBL" id="LDQA01000036">
    <property type="protein sequence ID" value="KTR04443.1"/>
    <property type="molecule type" value="Genomic_DNA"/>
</dbReference>
<sequence>MRLGMDKPSRRFFRSSLRAGDRTLRQRAGEGLAFPTRRRAQTMQRIGNDDRGRKDPADRPAGFWPRL</sequence>
<evidence type="ECO:0000256" key="1">
    <source>
        <dbReference type="SAM" id="MobiDB-lite"/>
    </source>
</evidence>
<name>A0A175RM52_9HYPH</name>
<dbReference type="Proteomes" id="UP000078529">
    <property type="component" value="Unassembled WGS sequence"/>
</dbReference>
<evidence type="ECO:0000313" key="2">
    <source>
        <dbReference type="EMBL" id="KTR04443.1"/>
    </source>
</evidence>
<reference evidence="2 3" key="1">
    <citation type="journal article" date="2016" name="Front. Microbiol.">
        <title>Genomic Resource of Rice Seed Associated Bacteria.</title>
        <authorList>
            <person name="Midha S."/>
            <person name="Bansal K."/>
            <person name="Sharma S."/>
            <person name="Kumar N."/>
            <person name="Patil P.P."/>
            <person name="Chaudhry V."/>
            <person name="Patil P.B."/>
        </authorList>
    </citation>
    <scope>NUCLEOTIDE SEQUENCE [LARGE SCALE GENOMIC DNA]</scope>
    <source>
        <strain evidence="2 3">NS365</strain>
    </source>
</reference>
<accession>A0A175RM52</accession>
<feature type="compositionally biased region" description="Basic and acidic residues" evidence="1">
    <location>
        <begin position="47"/>
        <end position="58"/>
    </location>
</feature>
<comment type="caution">
    <text evidence="2">The sequence shown here is derived from an EMBL/GenBank/DDBJ whole genome shotgun (WGS) entry which is preliminary data.</text>
</comment>
<proteinExistence type="predicted"/>
<dbReference type="AlphaFoldDB" id="A0A175RM52"/>
<organism evidence="2 3">
    <name type="scientific">Aureimonas ureilytica</name>
    <dbReference type="NCBI Taxonomy" id="401562"/>
    <lineage>
        <taxon>Bacteria</taxon>
        <taxon>Pseudomonadati</taxon>
        <taxon>Pseudomonadota</taxon>
        <taxon>Alphaproteobacteria</taxon>
        <taxon>Hyphomicrobiales</taxon>
        <taxon>Aurantimonadaceae</taxon>
        <taxon>Aureimonas</taxon>
    </lineage>
</organism>
<feature type="region of interest" description="Disordered" evidence="1">
    <location>
        <begin position="1"/>
        <end position="20"/>
    </location>
</feature>
<evidence type="ECO:0000313" key="3">
    <source>
        <dbReference type="Proteomes" id="UP000078529"/>
    </source>
</evidence>
<feature type="region of interest" description="Disordered" evidence="1">
    <location>
        <begin position="27"/>
        <end position="67"/>
    </location>
</feature>
<keyword evidence="3" id="KW-1185">Reference proteome</keyword>
<gene>
    <name evidence="2" type="ORF">NS365_15215</name>
</gene>